<proteinExistence type="predicted"/>
<evidence type="ECO:0000313" key="1">
    <source>
        <dbReference type="EMBL" id="KKN70264.1"/>
    </source>
</evidence>
<name>A0A0F9STX8_9ZZZZ</name>
<dbReference type="AlphaFoldDB" id="A0A0F9STX8"/>
<comment type="caution">
    <text evidence="1">The sequence shown here is derived from an EMBL/GenBank/DDBJ whole genome shotgun (WGS) entry which is preliminary data.</text>
</comment>
<reference evidence="1" key="1">
    <citation type="journal article" date="2015" name="Nature">
        <title>Complex archaea that bridge the gap between prokaryotes and eukaryotes.</title>
        <authorList>
            <person name="Spang A."/>
            <person name="Saw J.H."/>
            <person name="Jorgensen S.L."/>
            <person name="Zaremba-Niedzwiedzka K."/>
            <person name="Martijn J."/>
            <person name="Lind A.E."/>
            <person name="van Eijk R."/>
            <person name="Schleper C."/>
            <person name="Guy L."/>
            <person name="Ettema T.J."/>
        </authorList>
    </citation>
    <scope>NUCLEOTIDE SEQUENCE</scope>
</reference>
<dbReference type="EMBL" id="LAZR01000407">
    <property type="protein sequence ID" value="KKN70264.1"/>
    <property type="molecule type" value="Genomic_DNA"/>
</dbReference>
<gene>
    <name evidence="1" type="ORF">LCGC14_0432890</name>
</gene>
<sequence>MKQDLTTLTQDFWLIFNKGENFFAEFFMKKGFGHIGILTRDKFNWFLLDPTYTELKIDILPFKPEDNVPRILLNKFRTHKIIKLTMMKNLHVNGNIAILKVFFPRVVSCVSMVKYIVGLKNNALTPYQLFLKLIKMKKNGISTYEKNILNIQYVI</sequence>
<protein>
    <submittedName>
        <fullName evidence="1">Uncharacterized protein</fullName>
    </submittedName>
</protein>
<accession>A0A0F9STX8</accession>
<organism evidence="1">
    <name type="scientific">marine sediment metagenome</name>
    <dbReference type="NCBI Taxonomy" id="412755"/>
    <lineage>
        <taxon>unclassified sequences</taxon>
        <taxon>metagenomes</taxon>
        <taxon>ecological metagenomes</taxon>
    </lineage>
</organism>